<evidence type="ECO:0000256" key="3">
    <source>
        <dbReference type="ARBA" id="ARBA00023163"/>
    </source>
</evidence>
<dbReference type="OrthoDB" id="5888454at2759"/>
<reference evidence="7 8" key="1">
    <citation type="submission" date="2020-08" db="EMBL/GenBank/DDBJ databases">
        <authorList>
            <person name="Koutsovoulos G."/>
            <person name="Danchin GJ E."/>
        </authorList>
    </citation>
    <scope>NUCLEOTIDE SEQUENCE [LARGE SCALE GENOMIC DNA]</scope>
</reference>
<dbReference type="Proteomes" id="UP000580250">
    <property type="component" value="Unassembled WGS sequence"/>
</dbReference>
<dbReference type="Gene3D" id="3.90.70.200">
    <property type="entry name" value="Plus-3 domain"/>
    <property type="match status" value="4"/>
</dbReference>
<dbReference type="PANTHER" id="PTHR13115">
    <property type="entry name" value="RNA POLYMERASE-ASSOCIATED PROTEIN RTF1 HOMOLOG"/>
    <property type="match status" value="1"/>
</dbReference>
<comment type="caution">
    <text evidence="7">The sequence shown here is derived from an EMBL/GenBank/DDBJ whole genome shotgun (WGS) entry which is preliminary data.</text>
</comment>
<dbReference type="InterPro" id="IPR036128">
    <property type="entry name" value="Plus3-like_sf"/>
</dbReference>
<keyword evidence="2" id="KW-0805">Transcription regulation</keyword>
<dbReference type="GO" id="GO:0003677">
    <property type="term" value="F:DNA binding"/>
    <property type="evidence" value="ECO:0007669"/>
    <property type="project" value="InterPro"/>
</dbReference>
<evidence type="ECO:0000259" key="6">
    <source>
        <dbReference type="PROSITE" id="PS51360"/>
    </source>
</evidence>
<dbReference type="AlphaFoldDB" id="A0A6V7XN85"/>
<proteinExistence type="predicted"/>
<evidence type="ECO:0000256" key="5">
    <source>
        <dbReference type="SAM" id="MobiDB-lite"/>
    </source>
</evidence>
<evidence type="ECO:0000313" key="8">
    <source>
        <dbReference type="Proteomes" id="UP000580250"/>
    </source>
</evidence>
<name>A0A6V7XN85_MELEN</name>
<dbReference type="GO" id="GO:1990269">
    <property type="term" value="F:RNA polymerase II C-terminal domain phosphoserine binding"/>
    <property type="evidence" value="ECO:0007669"/>
    <property type="project" value="TreeGrafter"/>
</dbReference>
<evidence type="ECO:0000256" key="2">
    <source>
        <dbReference type="ARBA" id="ARBA00023015"/>
    </source>
</evidence>
<dbReference type="InterPro" id="IPR004343">
    <property type="entry name" value="Plus-3_dom"/>
</dbReference>
<keyword evidence="4" id="KW-0539">Nucleus</keyword>
<keyword evidence="3" id="KW-0804">Transcription</keyword>
<sequence>MEIDNSKKQDNITENILKDEGNPNKEPSTQPIEIVDETSHLDNSQEAPELEMREEVNASPIQGDSDLQIIETDVSTNDLSLDEPNQSTEEMKKIILTQGQLKLLATSELYVFRQTVIGAFVRVNIPGLPSNYSDRVFIDQIIDIIEPLSFQHLWIDRHYRLRFLGDFEIENIVSLKANHDSDVRPWFDCMEAKGEIIPTLRFVRQKANEIQTQLDTLSAKQTLKELDKQKITFTRSNLSQIALNPSTLRSLSKLGFERFRQVVVGCFVCMTAIRKNKPKDCQYHIVRVLDCVKGPRNYKIKNVARVNYQLVLPFYGRYIINWMKSFTTVTEQGFRNWIEDMKAWDEKLPTLDDIQNKAAELQLALNEAENLPSMMELERIQKDEEEKAKRAKLPVKTAKDLENCVLIREYLQKLSNFEDSEPLVKLLTGCFVRLTSSGGSETGFELDKIMSVKLNEQKKNMPADIVLELKFMGTVSLSALIRLVSSTKINEKEFKEWVKKNENDEDDPLPINEFVSEKYAELTKVLGIPPQPYKSESLPVNGLNVSNSVSKIKNDETNNNSVNKSEEVIVTREPFSLQTKDGKLTTINFRKCLMSKNKIFDMMSWDKETLARVVKGFYVRIGARRPEKSSEHQFYVDQITGVSWGGTPYRIRGNVLTDIRLHLKNLEAKTLQQLYRSSGDGFSDDSLKIFDEDMKKWNQKLPTLNFIDSKNREFINAVSKFYRNSKNLFNRPEQREMSFLGRQTKVQKQVVSSVLTTPGMGQHLWNDSQSDQPRFTPIVQQPTNINKPTPLLHYFNTPRVEENNNNWKKQTASFISSSASKIQALSDLKPERESWRQHFSSNEFDRINDPYGTFSAKNPSPYFPSPSSGESASRSLMSLRDFATASSSRYYQAIYFRKIFFTKILTLKESNLVGGKNRSGSPTSALQQYSNTYLHAKRPRLSPEAPPVERLF</sequence>
<feature type="domain" description="Plus3" evidence="6">
    <location>
        <begin position="395"/>
        <end position="527"/>
    </location>
</feature>
<dbReference type="GO" id="GO:0016593">
    <property type="term" value="C:Cdc73/Paf1 complex"/>
    <property type="evidence" value="ECO:0007669"/>
    <property type="project" value="TreeGrafter"/>
</dbReference>
<dbReference type="PROSITE" id="PS51360">
    <property type="entry name" value="PLUS3"/>
    <property type="match status" value="1"/>
</dbReference>
<feature type="compositionally biased region" description="Basic and acidic residues" evidence="5">
    <location>
        <begin position="1"/>
        <end position="23"/>
    </location>
</feature>
<dbReference type="EMBL" id="CAJEWN010001889">
    <property type="protein sequence ID" value="CAD2200688.1"/>
    <property type="molecule type" value="Genomic_DNA"/>
</dbReference>
<dbReference type="PANTHER" id="PTHR13115:SF8">
    <property type="entry name" value="RNA POLYMERASE-ASSOCIATED PROTEIN RTF1 HOMOLOG"/>
    <property type="match status" value="1"/>
</dbReference>
<gene>
    <name evidence="7" type="ORF">MENT_LOCUS54174</name>
</gene>
<organism evidence="7 8">
    <name type="scientific">Meloidogyne enterolobii</name>
    <name type="common">Root-knot nematode worm</name>
    <name type="synonym">Meloidogyne mayaguensis</name>
    <dbReference type="NCBI Taxonomy" id="390850"/>
    <lineage>
        <taxon>Eukaryota</taxon>
        <taxon>Metazoa</taxon>
        <taxon>Ecdysozoa</taxon>
        <taxon>Nematoda</taxon>
        <taxon>Chromadorea</taxon>
        <taxon>Rhabditida</taxon>
        <taxon>Tylenchina</taxon>
        <taxon>Tylenchomorpha</taxon>
        <taxon>Tylenchoidea</taxon>
        <taxon>Meloidogynidae</taxon>
        <taxon>Meloidogyninae</taxon>
        <taxon>Meloidogyne</taxon>
    </lineage>
</organism>
<evidence type="ECO:0000313" key="7">
    <source>
        <dbReference type="EMBL" id="CAD2200688.1"/>
    </source>
</evidence>
<evidence type="ECO:0000256" key="4">
    <source>
        <dbReference type="ARBA" id="ARBA00023242"/>
    </source>
</evidence>
<evidence type="ECO:0000256" key="1">
    <source>
        <dbReference type="ARBA" id="ARBA00004123"/>
    </source>
</evidence>
<feature type="region of interest" description="Disordered" evidence="5">
    <location>
        <begin position="1"/>
        <end position="56"/>
    </location>
</feature>
<dbReference type="SUPFAM" id="SSF159042">
    <property type="entry name" value="Plus3-like"/>
    <property type="match status" value="4"/>
</dbReference>
<accession>A0A6V7XN85</accession>
<dbReference type="Pfam" id="PF03126">
    <property type="entry name" value="Plus-3"/>
    <property type="match status" value="1"/>
</dbReference>
<protein>
    <recommendedName>
        <fullName evidence="6">Plus3 domain-containing protein</fullName>
    </recommendedName>
</protein>
<comment type="subcellular location">
    <subcellularLocation>
        <location evidence="1">Nucleus</location>
    </subcellularLocation>
</comment>